<evidence type="ECO:0000256" key="3">
    <source>
        <dbReference type="SAM" id="SignalP"/>
    </source>
</evidence>
<dbReference type="RefSeq" id="WP_245504543.1">
    <property type="nucleotide sequence ID" value="NZ_SMAI01000002.1"/>
</dbReference>
<comment type="caution">
    <text evidence="4">The sequence shown here is derived from an EMBL/GenBank/DDBJ whole genome shotgun (WGS) entry which is preliminary data.</text>
</comment>
<reference evidence="4 5" key="1">
    <citation type="submission" date="2019-03" db="EMBL/GenBank/DDBJ databases">
        <title>Genomic Encyclopedia of Type Strains, Phase IV (KMG-IV): sequencing the most valuable type-strain genomes for metagenomic binning, comparative biology and taxonomic classification.</title>
        <authorList>
            <person name="Goeker M."/>
        </authorList>
    </citation>
    <scope>NUCLEOTIDE SEQUENCE [LARGE SCALE GENOMIC DNA]</scope>
    <source>
        <strain evidence="4 5">DSM 9035</strain>
    </source>
</reference>
<feature type="region of interest" description="Disordered" evidence="2">
    <location>
        <begin position="134"/>
        <end position="154"/>
    </location>
</feature>
<keyword evidence="1 3" id="KW-0732">Signal</keyword>
<feature type="compositionally biased region" description="Low complexity" evidence="2">
    <location>
        <begin position="75"/>
        <end position="99"/>
    </location>
</feature>
<name>A0A4R3M0Q6_9HYPH</name>
<proteinExistence type="predicted"/>
<dbReference type="InterPro" id="IPR029046">
    <property type="entry name" value="LolA/LolB/LppX"/>
</dbReference>
<dbReference type="AlphaFoldDB" id="A0A4R3M0Q6"/>
<feature type="signal peptide" evidence="3">
    <location>
        <begin position="1"/>
        <end position="38"/>
    </location>
</feature>
<dbReference type="CDD" id="cd16325">
    <property type="entry name" value="LolA"/>
    <property type="match status" value="1"/>
</dbReference>
<keyword evidence="4" id="KW-0449">Lipoprotein</keyword>
<evidence type="ECO:0000313" key="4">
    <source>
        <dbReference type="EMBL" id="TCT06661.1"/>
    </source>
</evidence>
<sequence>MTVTRLSRLEDRTMTARAAASLVFAVLAAAASAGSAGAQGVLLPPGEVLRPRADIPGAAQPTLSQMFSPQVIFLPPSSASPPASRPAAPAQPAASQPATIQPVALQAAPAASVPAETRAAPPVIAAPPIPMPAPRPASANAAPAQTLPPPTQLAASPALPATVAAPQRDQNRAAGDTLQRVSDYWNRVQMLSGTFVQVDPDGSRKTGDFYMQKPGRVRFEYDAPVPLELISNGQSVAVRDRNLNTQDITPLSQTPLRFLLAERTDLARDPHVVGAYQDNLYVTVVMEEKVPMLGTYKLMLLFDAKDYTLRQWIVTDPQGYDTSVAISNLNYSARPDPKLFVINFERMLQ</sequence>
<dbReference type="EMBL" id="SMAI01000002">
    <property type="protein sequence ID" value="TCT06661.1"/>
    <property type="molecule type" value="Genomic_DNA"/>
</dbReference>
<dbReference type="Gene3D" id="2.50.20.10">
    <property type="entry name" value="Lipoprotein localisation LolA/LolB/LppX"/>
    <property type="match status" value="1"/>
</dbReference>
<gene>
    <name evidence="4" type="ORF">EDC64_102140</name>
</gene>
<keyword evidence="5" id="KW-1185">Reference proteome</keyword>
<evidence type="ECO:0000256" key="2">
    <source>
        <dbReference type="SAM" id="MobiDB-lite"/>
    </source>
</evidence>
<feature type="region of interest" description="Disordered" evidence="2">
    <location>
        <begin position="74"/>
        <end position="99"/>
    </location>
</feature>
<dbReference type="PANTHER" id="PTHR35869:SF1">
    <property type="entry name" value="OUTER-MEMBRANE LIPOPROTEIN CARRIER PROTEIN"/>
    <property type="match status" value="1"/>
</dbReference>
<dbReference type="InterPro" id="IPR004564">
    <property type="entry name" value="OM_lipoprot_carrier_LolA-like"/>
</dbReference>
<dbReference type="Pfam" id="PF03548">
    <property type="entry name" value="LolA"/>
    <property type="match status" value="1"/>
</dbReference>
<protein>
    <submittedName>
        <fullName evidence="4">Outer membrane lipoprotein-sorting protein</fullName>
    </submittedName>
</protein>
<accession>A0A4R3M0Q6</accession>
<dbReference type="PANTHER" id="PTHR35869">
    <property type="entry name" value="OUTER-MEMBRANE LIPOPROTEIN CARRIER PROTEIN"/>
    <property type="match status" value="1"/>
</dbReference>
<dbReference type="Proteomes" id="UP000294664">
    <property type="component" value="Unassembled WGS sequence"/>
</dbReference>
<feature type="compositionally biased region" description="Low complexity" evidence="2">
    <location>
        <begin position="136"/>
        <end position="145"/>
    </location>
</feature>
<evidence type="ECO:0000256" key="1">
    <source>
        <dbReference type="ARBA" id="ARBA00022729"/>
    </source>
</evidence>
<organism evidence="4 5">
    <name type="scientific">Aquabacter spiritensis</name>
    <dbReference type="NCBI Taxonomy" id="933073"/>
    <lineage>
        <taxon>Bacteria</taxon>
        <taxon>Pseudomonadati</taxon>
        <taxon>Pseudomonadota</taxon>
        <taxon>Alphaproteobacteria</taxon>
        <taxon>Hyphomicrobiales</taxon>
        <taxon>Xanthobacteraceae</taxon>
        <taxon>Aquabacter</taxon>
    </lineage>
</organism>
<feature type="chain" id="PRO_5020674200" evidence="3">
    <location>
        <begin position="39"/>
        <end position="349"/>
    </location>
</feature>
<evidence type="ECO:0000313" key="5">
    <source>
        <dbReference type="Proteomes" id="UP000294664"/>
    </source>
</evidence>
<dbReference type="SUPFAM" id="SSF89392">
    <property type="entry name" value="Prokaryotic lipoproteins and lipoprotein localization factors"/>
    <property type="match status" value="1"/>
</dbReference>